<evidence type="ECO:0000256" key="1">
    <source>
        <dbReference type="ARBA" id="ARBA00004370"/>
    </source>
</evidence>
<keyword evidence="8" id="KW-0732">Signal</keyword>
<dbReference type="Gene3D" id="3.80.10.10">
    <property type="entry name" value="Ribonuclease Inhibitor"/>
    <property type="match status" value="2"/>
</dbReference>
<dbReference type="InterPro" id="IPR046959">
    <property type="entry name" value="PRK1-6/SRF4-like"/>
</dbReference>
<dbReference type="Proteomes" id="UP001396334">
    <property type="component" value="Unassembled WGS sequence"/>
</dbReference>
<feature type="chain" id="PRO_5046302322" description="Protein kinase domain-containing protein" evidence="8">
    <location>
        <begin position="28"/>
        <end position="625"/>
    </location>
</feature>
<dbReference type="InterPro" id="IPR032675">
    <property type="entry name" value="LRR_dom_sf"/>
</dbReference>
<evidence type="ECO:0000256" key="4">
    <source>
        <dbReference type="ARBA" id="ARBA00022737"/>
    </source>
</evidence>
<gene>
    <name evidence="10" type="ORF">V6N11_048219</name>
</gene>
<accession>A0ABR2PUM6</accession>
<evidence type="ECO:0000313" key="10">
    <source>
        <dbReference type="EMBL" id="KAK8992123.1"/>
    </source>
</evidence>
<feature type="domain" description="Protein kinase" evidence="9">
    <location>
        <begin position="335"/>
        <end position="607"/>
    </location>
</feature>
<dbReference type="PANTHER" id="PTHR48007">
    <property type="entry name" value="LEUCINE-RICH REPEAT RECEPTOR-LIKE PROTEIN KINASE PXC1"/>
    <property type="match status" value="1"/>
</dbReference>
<dbReference type="Gene3D" id="1.10.510.10">
    <property type="entry name" value="Transferase(Phosphotransferase) domain 1"/>
    <property type="match status" value="1"/>
</dbReference>
<evidence type="ECO:0000313" key="11">
    <source>
        <dbReference type="Proteomes" id="UP001396334"/>
    </source>
</evidence>
<comment type="subcellular location">
    <subcellularLocation>
        <location evidence="1">Membrane</location>
    </subcellularLocation>
</comment>
<evidence type="ECO:0000256" key="5">
    <source>
        <dbReference type="ARBA" id="ARBA00022989"/>
    </source>
</evidence>
<dbReference type="Gene3D" id="3.30.200.20">
    <property type="entry name" value="Phosphorylase Kinase, domain 1"/>
    <property type="match status" value="1"/>
</dbReference>
<organism evidence="10 11">
    <name type="scientific">Hibiscus sabdariffa</name>
    <name type="common">roselle</name>
    <dbReference type="NCBI Taxonomy" id="183260"/>
    <lineage>
        <taxon>Eukaryota</taxon>
        <taxon>Viridiplantae</taxon>
        <taxon>Streptophyta</taxon>
        <taxon>Embryophyta</taxon>
        <taxon>Tracheophyta</taxon>
        <taxon>Spermatophyta</taxon>
        <taxon>Magnoliopsida</taxon>
        <taxon>eudicotyledons</taxon>
        <taxon>Gunneridae</taxon>
        <taxon>Pentapetalae</taxon>
        <taxon>rosids</taxon>
        <taxon>malvids</taxon>
        <taxon>Malvales</taxon>
        <taxon>Malvaceae</taxon>
        <taxon>Malvoideae</taxon>
        <taxon>Hibiscus</taxon>
    </lineage>
</organism>
<dbReference type="InterPro" id="IPR011009">
    <property type="entry name" value="Kinase-like_dom_sf"/>
</dbReference>
<dbReference type="PANTHER" id="PTHR48007:SF19">
    <property type="entry name" value="POLLEN RECEPTOR-LIKE KINASE 5"/>
    <property type="match status" value="1"/>
</dbReference>
<dbReference type="PROSITE" id="PS50011">
    <property type="entry name" value="PROTEIN_KINASE_DOM"/>
    <property type="match status" value="1"/>
</dbReference>
<dbReference type="InterPro" id="IPR013210">
    <property type="entry name" value="LRR_N_plant-typ"/>
</dbReference>
<keyword evidence="4" id="KW-0677">Repeat</keyword>
<evidence type="ECO:0000256" key="6">
    <source>
        <dbReference type="ARBA" id="ARBA00023136"/>
    </source>
</evidence>
<evidence type="ECO:0000256" key="8">
    <source>
        <dbReference type="SAM" id="SignalP"/>
    </source>
</evidence>
<keyword evidence="6 7" id="KW-0472">Membrane</keyword>
<dbReference type="SUPFAM" id="SSF56112">
    <property type="entry name" value="Protein kinase-like (PK-like)"/>
    <property type="match status" value="1"/>
</dbReference>
<evidence type="ECO:0000259" key="9">
    <source>
        <dbReference type="PROSITE" id="PS50011"/>
    </source>
</evidence>
<sequence length="625" mass="69775">MLTYSKTSWVLVIFPFLSLAIVSLGDADGEKLMKFRESLANHSSLSNWNASTSPCEGNKANWMGVICVEGKIWGLQLENMGLQGDVNVEILKALPTLRTLSLMNNNFEGAMFNVRRLSALKALYLSDNRFTGEIPDDAFKGMRSLKKVLLANNGFTGKIPSSLTMLPNLLMLRIEGNQFAGRIPDFKQNLKVASFANNRLEGPIPASLSHMGATVFSGNKKLCGEPLQACTSSGPMRSPKSHIFTSTPEEKSPPVLKLALILISILLLLLIIISTLVLIFLSRRNQNPQTLQGTNVVDSRGKKALKAGKSVEHGKLTFLKEDDTSQRFGLQDLLRASAEVLGSGNFAASYKVVMVMYDDPVVVKRHKQMNNEGKEDFDEHMRRLGRLNHQNLLPLAAYHYMTDEKLLVSKYIENGSLATHLHGNDKPRLDWGTRLQIIKGVARGLSYLYKELPTLVLPHGNLKSSNVLLDDTFNPLLCDYGLTPMINQEQVHMFMAAYKSPEYAIKGRISKKTDVWCFGILILELITGKFPENYLQPDYDAETSLPSWVTEMVKEKKSNQVFDNEMMGTMDKKIGMMNLLKIGLSCCEEDLSVRPELKQVVQEIEQLDDVEEFSSAICEVNLGMN</sequence>
<keyword evidence="2" id="KW-0433">Leucine-rich repeat</keyword>
<dbReference type="InterPro" id="IPR001611">
    <property type="entry name" value="Leu-rich_rpt"/>
</dbReference>
<keyword evidence="5 7" id="KW-1133">Transmembrane helix</keyword>
<dbReference type="InterPro" id="IPR001245">
    <property type="entry name" value="Ser-Thr/Tyr_kinase_cat_dom"/>
</dbReference>
<feature type="transmembrane region" description="Helical" evidence="7">
    <location>
        <begin position="258"/>
        <end position="281"/>
    </location>
</feature>
<name>A0ABR2PUM6_9ROSI</name>
<dbReference type="Pfam" id="PF07714">
    <property type="entry name" value="PK_Tyr_Ser-Thr"/>
    <property type="match status" value="1"/>
</dbReference>
<keyword evidence="3 7" id="KW-0812">Transmembrane</keyword>
<comment type="caution">
    <text evidence="10">The sequence shown here is derived from an EMBL/GenBank/DDBJ whole genome shotgun (WGS) entry which is preliminary data.</text>
</comment>
<dbReference type="Pfam" id="PF13855">
    <property type="entry name" value="LRR_8"/>
    <property type="match status" value="1"/>
</dbReference>
<proteinExistence type="predicted"/>
<dbReference type="SUPFAM" id="SSF52058">
    <property type="entry name" value="L domain-like"/>
    <property type="match status" value="1"/>
</dbReference>
<keyword evidence="11" id="KW-1185">Reference proteome</keyword>
<protein>
    <recommendedName>
        <fullName evidence="9">Protein kinase domain-containing protein</fullName>
    </recommendedName>
</protein>
<evidence type="ECO:0000256" key="2">
    <source>
        <dbReference type="ARBA" id="ARBA00022614"/>
    </source>
</evidence>
<evidence type="ECO:0000256" key="3">
    <source>
        <dbReference type="ARBA" id="ARBA00022692"/>
    </source>
</evidence>
<dbReference type="InterPro" id="IPR000719">
    <property type="entry name" value="Prot_kinase_dom"/>
</dbReference>
<evidence type="ECO:0000256" key="7">
    <source>
        <dbReference type="SAM" id="Phobius"/>
    </source>
</evidence>
<dbReference type="Pfam" id="PF08263">
    <property type="entry name" value="LRRNT_2"/>
    <property type="match status" value="1"/>
</dbReference>
<dbReference type="EMBL" id="JBBPBN010000050">
    <property type="protein sequence ID" value="KAK8992123.1"/>
    <property type="molecule type" value="Genomic_DNA"/>
</dbReference>
<reference evidence="10 11" key="1">
    <citation type="journal article" date="2024" name="G3 (Bethesda)">
        <title>Genome assembly of Hibiscus sabdariffa L. provides insights into metabolisms of medicinal natural products.</title>
        <authorList>
            <person name="Kim T."/>
        </authorList>
    </citation>
    <scope>NUCLEOTIDE SEQUENCE [LARGE SCALE GENOMIC DNA]</scope>
    <source>
        <strain evidence="10">TK-2024</strain>
        <tissue evidence="10">Old leaves</tissue>
    </source>
</reference>
<feature type="signal peptide" evidence="8">
    <location>
        <begin position="1"/>
        <end position="27"/>
    </location>
</feature>